<keyword evidence="2" id="KW-1185">Reference proteome</keyword>
<organism evidence="1 2">
    <name type="scientific">Hyella patelloides LEGE 07179</name>
    <dbReference type="NCBI Taxonomy" id="945734"/>
    <lineage>
        <taxon>Bacteria</taxon>
        <taxon>Bacillati</taxon>
        <taxon>Cyanobacteriota</taxon>
        <taxon>Cyanophyceae</taxon>
        <taxon>Pleurocapsales</taxon>
        <taxon>Hyellaceae</taxon>
        <taxon>Hyella</taxon>
    </lineage>
</organism>
<sequence>MGSSLNPYPYLSLFPVPCSLLPLRKGLIHFSVKIVCYFISV</sequence>
<gene>
    <name evidence="1" type="ORF">H1P_510030</name>
</gene>
<dbReference type="EMBL" id="CAACVJ010000457">
    <property type="protein sequence ID" value="VEP16927.1"/>
    <property type="molecule type" value="Genomic_DNA"/>
</dbReference>
<evidence type="ECO:0000313" key="2">
    <source>
        <dbReference type="Proteomes" id="UP000320055"/>
    </source>
</evidence>
<evidence type="ECO:0000313" key="1">
    <source>
        <dbReference type="EMBL" id="VEP16927.1"/>
    </source>
</evidence>
<accession>A0A563VZX7</accession>
<reference evidence="1 2" key="1">
    <citation type="submission" date="2019-01" db="EMBL/GenBank/DDBJ databases">
        <authorList>
            <person name="Brito A."/>
        </authorList>
    </citation>
    <scope>NUCLEOTIDE SEQUENCE [LARGE SCALE GENOMIC DNA]</scope>
    <source>
        <strain evidence="1">1</strain>
    </source>
</reference>
<name>A0A563VZX7_9CYAN</name>
<dbReference type="AlphaFoldDB" id="A0A563VZX7"/>
<protein>
    <submittedName>
        <fullName evidence="1">Uncharacterized protein</fullName>
    </submittedName>
</protein>
<dbReference type="Proteomes" id="UP000320055">
    <property type="component" value="Unassembled WGS sequence"/>
</dbReference>
<proteinExistence type="predicted"/>